<dbReference type="GeneID" id="32475833"/>
<reference evidence="3 4" key="1">
    <citation type="submission" date="2011-08" db="EMBL/GenBank/DDBJ databases">
        <title>The Genome Sequence of Selenomonas noxia F0398.</title>
        <authorList>
            <consortium name="The Broad Institute Genome Sequencing Platform"/>
            <person name="Earl A."/>
            <person name="Ward D."/>
            <person name="Feldgarden M."/>
            <person name="Gevers D."/>
            <person name="Izard J."/>
            <person name="Ganesan A."/>
            <person name="Blanton J.M."/>
            <person name="Baranova O.V."/>
            <person name="Tanner A.C."/>
            <person name="Dewhirst F.E."/>
            <person name="Young S.K."/>
            <person name="Zeng Q."/>
            <person name="Gargeya S."/>
            <person name="Fitzgerald M."/>
            <person name="Haas B."/>
            <person name="Abouelleil A."/>
            <person name="Alvarado L."/>
            <person name="Arachchi H.M."/>
            <person name="Berlin A."/>
            <person name="Brown A."/>
            <person name="Chapman S.B."/>
            <person name="Chen Z."/>
            <person name="Dunbar C."/>
            <person name="Freedman E."/>
            <person name="Gearin G."/>
            <person name="Gellesch M."/>
            <person name="Goldberg J."/>
            <person name="Griggs A."/>
            <person name="Gujja S."/>
            <person name="Heiman D."/>
            <person name="Howarth C."/>
            <person name="Larson L."/>
            <person name="Lui A."/>
            <person name="MacDonald P.J.P."/>
            <person name="Montmayeur A."/>
            <person name="Murphy C."/>
            <person name="Neiman D."/>
            <person name="Pearson M."/>
            <person name="Priest M."/>
            <person name="Roberts A."/>
            <person name="Saif S."/>
            <person name="Shea T."/>
            <person name="Shenoy N."/>
            <person name="Sisk P."/>
            <person name="Stolte C."/>
            <person name="Sykes S."/>
            <person name="Wortman J."/>
            <person name="Nusbaum C."/>
            <person name="Birren B."/>
        </authorList>
    </citation>
    <scope>NUCLEOTIDE SEQUENCE [LARGE SCALE GENOMIC DNA]</scope>
    <source>
        <strain evidence="3 4">F0398</strain>
    </source>
</reference>
<dbReference type="InterPro" id="IPR048423">
    <property type="entry name" value="DRL_cat"/>
</dbReference>
<gene>
    <name evidence="3" type="ORF">HMPREF9432_00187</name>
</gene>
<dbReference type="Pfam" id="PF08666">
    <property type="entry name" value="SAF"/>
    <property type="match status" value="1"/>
</dbReference>
<evidence type="ECO:0000313" key="3">
    <source>
        <dbReference type="EMBL" id="EHG25686.1"/>
    </source>
</evidence>
<dbReference type="Pfam" id="PF21135">
    <property type="entry name" value="DRL_cat"/>
    <property type="match status" value="1"/>
</dbReference>
<evidence type="ECO:0000313" key="4">
    <source>
        <dbReference type="Proteomes" id="UP000003175"/>
    </source>
</evidence>
<dbReference type="RefSeq" id="WP_006694562.1">
    <property type="nucleotide sequence ID" value="NZ_JH376857.1"/>
</dbReference>
<dbReference type="CDD" id="cd11616">
    <property type="entry name" value="SAF_DH_OX_like"/>
    <property type="match status" value="1"/>
</dbReference>
<evidence type="ECO:0008006" key="5">
    <source>
        <dbReference type="Google" id="ProtNLM"/>
    </source>
</evidence>
<comment type="caution">
    <text evidence="3">The sequence shown here is derived from an EMBL/GenBank/DDBJ whole genome shotgun (WGS) entry which is preliminary data.</text>
</comment>
<dbReference type="InterPro" id="IPR036291">
    <property type="entry name" value="NAD(P)-bd_dom_sf"/>
</dbReference>
<feature type="domain" description="Oxidoreductase DRL-like catalytic" evidence="2">
    <location>
        <begin position="160"/>
        <end position="325"/>
    </location>
</feature>
<dbReference type="PANTHER" id="PTHR37850">
    <property type="entry name" value="STRU PROTEIN"/>
    <property type="match status" value="1"/>
</dbReference>
<dbReference type="SUPFAM" id="SSF51735">
    <property type="entry name" value="NAD(P)-binding Rossmann-fold domains"/>
    <property type="match status" value="1"/>
</dbReference>
<accession>A0ABP2MS56</accession>
<proteinExistence type="predicted"/>
<organism evidence="3 4">
    <name type="scientific">Selenomonas noxia F0398</name>
    <dbReference type="NCBI Taxonomy" id="702437"/>
    <lineage>
        <taxon>Bacteria</taxon>
        <taxon>Bacillati</taxon>
        <taxon>Bacillota</taxon>
        <taxon>Negativicutes</taxon>
        <taxon>Selenomonadales</taxon>
        <taxon>Selenomonadaceae</taxon>
        <taxon>Selenomonas</taxon>
    </lineage>
</organism>
<sequence>MLNMDKKLAKREEEGKIIRAGIVGAGQMGRGMVTQMALMKGIMPAIVSDIKMDNVINAFHYAGISDEDIAVAKTLEEANRFMEQGKYVATENSDLISQANLVEVAIDVTGVPEVGVKIAIDAMNNKKHVVMMDVETDVVIGSYLKKLGDRNGVIYTGSAGDEPGAVMELYSFARAMGMEVKVMGKGKNNKLDYDCNPDTVLEEATRRKMSPRMLTSFKDGTKTMVEMTAMSNATGLIPDVIGGHGPSASPKDRCAELNEIFKLKKDGGILGRHGVVEYVNGIAPGVFVTVTTQNEEIAYQMGYHSMGPGPLWTLYRPYHLCNLETPLTVAKIVIDGEPTIIPLDGPVSECIAVAKRDLKAGETIDGIGGYTTYGSIATAQETYEKGYVVYALVNKNTRMKCDVKKGTLLTLDMVELDTSTQLYQVRKEQDKMYNNGYALK</sequence>
<protein>
    <recommendedName>
        <fullName evidence="5">SAF domain-containing protein</fullName>
    </recommendedName>
</protein>
<keyword evidence="4" id="KW-1185">Reference proteome</keyword>
<dbReference type="InterPro" id="IPR013974">
    <property type="entry name" value="SAF"/>
</dbReference>
<name>A0ABP2MS56_9FIRM</name>
<evidence type="ECO:0000259" key="2">
    <source>
        <dbReference type="Pfam" id="PF21135"/>
    </source>
</evidence>
<feature type="domain" description="SAF" evidence="1">
    <location>
        <begin position="352"/>
        <end position="415"/>
    </location>
</feature>
<dbReference type="PANTHER" id="PTHR37850:SF2">
    <property type="entry name" value="SAF DOMAIN PROTEIN"/>
    <property type="match status" value="1"/>
</dbReference>
<dbReference type="EMBL" id="ADGH01000003">
    <property type="protein sequence ID" value="EHG25686.1"/>
    <property type="molecule type" value="Genomic_DNA"/>
</dbReference>
<evidence type="ECO:0000259" key="1">
    <source>
        <dbReference type="Pfam" id="PF08666"/>
    </source>
</evidence>
<dbReference type="Proteomes" id="UP000003175">
    <property type="component" value="Unassembled WGS sequence"/>
</dbReference>
<dbReference type="Gene3D" id="3.40.50.720">
    <property type="entry name" value="NAD(P)-binding Rossmann-like Domain"/>
    <property type="match status" value="1"/>
</dbReference>